<evidence type="ECO:0000256" key="6">
    <source>
        <dbReference type="ARBA" id="ARBA00022806"/>
    </source>
</evidence>
<comment type="catalytic activity">
    <reaction evidence="11">
        <text>ATP + H2O = ADP + phosphate + H(+)</text>
        <dbReference type="Rhea" id="RHEA:13065"/>
        <dbReference type="ChEBI" id="CHEBI:15377"/>
        <dbReference type="ChEBI" id="CHEBI:15378"/>
        <dbReference type="ChEBI" id="CHEBI:30616"/>
        <dbReference type="ChEBI" id="CHEBI:43474"/>
        <dbReference type="ChEBI" id="CHEBI:456216"/>
        <dbReference type="EC" id="3.6.4.12"/>
    </reaction>
    <physiologicalReaction direction="left-to-right" evidence="11">
        <dbReference type="Rhea" id="RHEA:13066"/>
    </physiologicalReaction>
</comment>
<dbReference type="GO" id="GO:0005634">
    <property type="term" value="C:nucleus"/>
    <property type="evidence" value="ECO:0007669"/>
    <property type="project" value="UniProtKB-SubCell"/>
</dbReference>
<evidence type="ECO:0000256" key="7">
    <source>
        <dbReference type="ARBA" id="ARBA00022840"/>
    </source>
</evidence>
<dbReference type="Pfam" id="PF17207">
    <property type="entry name" value="MCM_OB"/>
    <property type="match status" value="1"/>
</dbReference>
<keyword evidence="5 12" id="KW-0378">Hydrolase</keyword>
<dbReference type="PANTHER" id="PTHR11630">
    <property type="entry name" value="DNA REPLICATION LICENSING FACTOR MCM FAMILY MEMBER"/>
    <property type="match status" value="1"/>
</dbReference>
<dbReference type="AlphaFoldDB" id="A0AA88H8R5"/>
<feature type="domain" description="MCM OB" evidence="14">
    <location>
        <begin position="124"/>
        <end position="185"/>
    </location>
</feature>
<keyword evidence="6 12" id="KW-0347">Helicase</keyword>
<feature type="domain" description="MCM N-terminal" evidence="13">
    <location>
        <begin position="23"/>
        <end position="116"/>
    </location>
</feature>
<dbReference type="EC" id="3.6.4.12" evidence="12"/>
<dbReference type="GO" id="GO:0043138">
    <property type="term" value="F:3'-5' DNA helicase activity"/>
    <property type="evidence" value="ECO:0007669"/>
    <property type="project" value="TreeGrafter"/>
</dbReference>
<dbReference type="GO" id="GO:0017116">
    <property type="term" value="F:single-stranded DNA helicase activity"/>
    <property type="evidence" value="ECO:0007669"/>
    <property type="project" value="TreeGrafter"/>
</dbReference>
<dbReference type="SUPFAM" id="SSF50249">
    <property type="entry name" value="Nucleic acid-binding proteins"/>
    <property type="match status" value="1"/>
</dbReference>
<evidence type="ECO:0000256" key="1">
    <source>
        <dbReference type="ARBA" id="ARBA00004123"/>
    </source>
</evidence>
<sequence>MATGFDFADVMSLSIPEETRAVKNKFSSFLLEFHEGNFIYKYRDMLRRHYNLRQYFIEVSMEDIQSYDEDLADKLRKQPTEYIALLEEATKEVADDITRPRPIGEENVDDIQVIIKSEANPVPIRDIKSDQVSHLTKVTGICIAASGIRAKATSITIQCRSCRNVVPNLLIRPGLEGYNLPRRCNT</sequence>
<keyword evidence="3 12" id="KW-0235">DNA replication</keyword>
<keyword evidence="7 12" id="KW-0067">ATP-binding</keyword>
<evidence type="ECO:0000259" key="14">
    <source>
        <dbReference type="Pfam" id="PF17207"/>
    </source>
</evidence>
<dbReference type="InterPro" id="IPR033762">
    <property type="entry name" value="MCM_OB"/>
</dbReference>
<evidence type="ECO:0000259" key="13">
    <source>
        <dbReference type="Pfam" id="PF14551"/>
    </source>
</evidence>
<evidence type="ECO:0000256" key="11">
    <source>
        <dbReference type="ARBA" id="ARBA00048432"/>
    </source>
</evidence>
<name>A0AA88H8R5_ARTSF</name>
<evidence type="ECO:0000256" key="12">
    <source>
        <dbReference type="RuleBase" id="RU368063"/>
    </source>
</evidence>
<dbReference type="Gene3D" id="3.30.1640.10">
    <property type="entry name" value="mini-chromosome maintenance (MCM) complex, chain A, domain 1"/>
    <property type="match status" value="1"/>
</dbReference>
<organism evidence="15 16">
    <name type="scientific">Artemia franciscana</name>
    <name type="common">Brine shrimp</name>
    <name type="synonym">Artemia sanfranciscana</name>
    <dbReference type="NCBI Taxonomy" id="6661"/>
    <lineage>
        <taxon>Eukaryota</taxon>
        <taxon>Metazoa</taxon>
        <taxon>Ecdysozoa</taxon>
        <taxon>Arthropoda</taxon>
        <taxon>Crustacea</taxon>
        <taxon>Branchiopoda</taxon>
        <taxon>Anostraca</taxon>
        <taxon>Artemiidae</taxon>
        <taxon>Artemia</taxon>
    </lineage>
</organism>
<keyword evidence="16" id="KW-1185">Reference proteome</keyword>
<accession>A0AA88H8R5</accession>
<dbReference type="InterPro" id="IPR031327">
    <property type="entry name" value="MCM"/>
</dbReference>
<evidence type="ECO:0000313" key="15">
    <source>
        <dbReference type="EMBL" id="KAK2706988.1"/>
    </source>
</evidence>
<protein>
    <recommendedName>
        <fullName evidence="12">DNA replication licensing factor MCM5</fullName>
        <ecNumber evidence="12">3.6.4.12</ecNumber>
    </recommendedName>
</protein>
<dbReference type="Pfam" id="PF14551">
    <property type="entry name" value="MCM_N"/>
    <property type="match status" value="1"/>
</dbReference>
<keyword evidence="10 12" id="KW-0131">Cell cycle</keyword>
<dbReference type="GO" id="GO:0016787">
    <property type="term" value="F:hydrolase activity"/>
    <property type="evidence" value="ECO:0007669"/>
    <property type="project" value="UniProtKB-KW"/>
</dbReference>
<dbReference type="Gene3D" id="2.40.50.140">
    <property type="entry name" value="Nucleic acid-binding proteins"/>
    <property type="match status" value="1"/>
</dbReference>
<dbReference type="EMBL" id="JAVRJZ010000019">
    <property type="protein sequence ID" value="KAK2706987.1"/>
    <property type="molecule type" value="Genomic_DNA"/>
</dbReference>
<dbReference type="InterPro" id="IPR008048">
    <property type="entry name" value="MCM5"/>
</dbReference>
<dbReference type="PRINTS" id="PR01661">
    <property type="entry name" value="MCMPROTEIN5"/>
</dbReference>
<dbReference type="GO" id="GO:0042555">
    <property type="term" value="C:MCM complex"/>
    <property type="evidence" value="ECO:0007669"/>
    <property type="project" value="UniProtKB-UniRule"/>
</dbReference>
<comment type="subcellular location">
    <subcellularLocation>
        <location evidence="1 12">Nucleus</location>
    </subcellularLocation>
</comment>
<dbReference type="GO" id="GO:0000727">
    <property type="term" value="P:double-strand break repair via break-induced replication"/>
    <property type="evidence" value="ECO:0007669"/>
    <property type="project" value="TreeGrafter"/>
</dbReference>
<dbReference type="FunFam" id="3.30.1640.10:FF:000006">
    <property type="entry name" value="DNA helicase"/>
    <property type="match status" value="1"/>
</dbReference>
<proteinExistence type="inferred from homology"/>
<keyword evidence="4 12" id="KW-0547">Nucleotide-binding</keyword>
<dbReference type="InterPro" id="IPR012340">
    <property type="entry name" value="NA-bd_OB-fold"/>
</dbReference>
<evidence type="ECO:0000256" key="2">
    <source>
        <dbReference type="ARBA" id="ARBA00008010"/>
    </source>
</evidence>
<dbReference type="EMBL" id="JAVRJZ010000019">
    <property type="protein sequence ID" value="KAK2706988.1"/>
    <property type="molecule type" value="Genomic_DNA"/>
</dbReference>
<evidence type="ECO:0000256" key="10">
    <source>
        <dbReference type="ARBA" id="ARBA00023306"/>
    </source>
</evidence>
<comment type="subunit">
    <text evidence="12">Component of the MCM2-7 complex.</text>
</comment>
<dbReference type="GO" id="GO:0003688">
    <property type="term" value="F:DNA replication origin binding"/>
    <property type="evidence" value="ECO:0007669"/>
    <property type="project" value="UniProtKB-UniRule"/>
</dbReference>
<evidence type="ECO:0000256" key="9">
    <source>
        <dbReference type="ARBA" id="ARBA00023242"/>
    </source>
</evidence>
<dbReference type="GO" id="GO:0006270">
    <property type="term" value="P:DNA replication initiation"/>
    <property type="evidence" value="ECO:0007669"/>
    <property type="project" value="UniProtKB-UniRule"/>
</dbReference>
<evidence type="ECO:0000256" key="8">
    <source>
        <dbReference type="ARBA" id="ARBA00023125"/>
    </source>
</evidence>
<dbReference type="PANTHER" id="PTHR11630:SF42">
    <property type="entry name" value="DNA REPLICATION LICENSING FACTOR MCM5"/>
    <property type="match status" value="1"/>
</dbReference>
<comment type="function">
    <text evidence="12">Acts as component of the MCM2-7 complex (MCM complex) which is the replicative helicase essential for 'once per cell cycle' DNA replication initiation and elongation in eukaryotic cells. The active ATPase sites in the MCM2-7 ring are formed through the interaction surfaces of two neighboring subunits such that a critical structure of a conserved arginine finger motif is provided in trans relative to the ATP-binding site of the Walker A box of the adjacent subunit. The six ATPase active sites, however, are likely to contribute differentially to the complex helicase activity.</text>
</comment>
<comment type="similarity">
    <text evidence="2 12">Belongs to the MCM family.</text>
</comment>
<comment type="caution">
    <text evidence="15">The sequence shown here is derived from an EMBL/GenBank/DDBJ whole genome shotgun (WGS) entry which is preliminary data.</text>
</comment>
<feature type="non-terminal residue" evidence="15">
    <location>
        <position position="1"/>
    </location>
</feature>
<evidence type="ECO:0000256" key="4">
    <source>
        <dbReference type="ARBA" id="ARBA00022741"/>
    </source>
</evidence>
<dbReference type="InterPro" id="IPR027925">
    <property type="entry name" value="MCM_N"/>
</dbReference>
<gene>
    <name evidence="15" type="ORF">QYM36_014871</name>
</gene>
<reference evidence="15" key="1">
    <citation type="submission" date="2023-07" db="EMBL/GenBank/DDBJ databases">
        <title>Chromosome-level genome assembly of Artemia franciscana.</title>
        <authorList>
            <person name="Jo E."/>
        </authorList>
    </citation>
    <scope>NUCLEOTIDE SEQUENCE</scope>
    <source>
        <tissue evidence="15">Whole body</tissue>
    </source>
</reference>
<evidence type="ECO:0000313" key="16">
    <source>
        <dbReference type="Proteomes" id="UP001187531"/>
    </source>
</evidence>
<dbReference type="GO" id="GO:0005524">
    <property type="term" value="F:ATP binding"/>
    <property type="evidence" value="ECO:0007669"/>
    <property type="project" value="UniProtKB-UniRule"/>
</dbReference>
<dbReference type="Gene3D" id="2.20.28.10">
    <property type="match status" value="1"/>
</dbReference>
<keyword evidence="8 12" id="KW-0238">DNA-binding</keyword>
<evidence type="ECO:0000256" key="3">
    <source>
        <dbReference type="ARBA" id="ARBA00022705"/>
    </source>
</evidence>
<keyword evidence="9 12" id="KW-0539">Nucleus</keyword>
<dbReference type="Proteomes" id="UP001187531">
    <property type="component" value="Unassembled WGS sequence"/>
</dbReference>
<dbReference type="GO" id="GO:0003697">
    <property type="term" value="F:single-stranded DNA binding"/>
    <property type="evidence" value="ECO:0007669"/>
    <property type="project" value="TreeGrafter"/>
</dbReference>
<evidence type="ECO:0000256" key="5">
    <source>
        <dbReference type="ARBA" id="ARBA00022801"/>
    </source>
</evidence>